<sequence>IVNLVRDDGAKKTQLSRRLLSLSFGEVPSPARRALNALKRPTFGEGSFERFKGALTSATSEPSGSSIGHDQGSDLPSPSSPGHHHHQYSTSGGRSDERPRTYSKVGGSRLRSSTIGERIGSDTDTKKLGSSSKRPAT</sequence>
<evidence type="ECO:0000313" key="2">
    <source>
        <dbReference type="Proteomes" id="UP000789525"/>
    </source>
</evidence>
<evidence type="ECO:0000313" key="1">
    <source>
        <dbReference type="EMBL" id="CAG8661699.1"/>
    </source>
</evidence>
<organism evidence="1 2">
    <name type="scientific">Acaulospora colombiana</name>
    <dbReference type="NCBI Taxonomy" id="27376"/>
    <lineage>
        <taxon>Eukaryota</taxon>
        <taxon>Fungi</taxon>
        <taxon>Fungi incertae sedis</taxon>
        <taxon>Mucoromycota</taxon>
        <taxon>Glomeromycotina</taxon>
        <taxon>Glomeromycetes</taxon>
        <taxon>Diversisporales</taxon>
        <taxon>Acaulosporaceae</taxon>
        <taxon>Acaulospora</taxon>
    </lineage>
</organism>
<accession>A0ACA9NQT6</accession>
<dbReference type="EMBL" id="CAJVPT010022759">
    <property type="protein sequence ID" value="CAG8661699.1"/>
    <property type="molecule type" value="Genomic_DNA"/>
</dbReference>
<reference evidence="1" key="1">
    <citation type="submission" date="2021-06" db="EMBL/GenBank/DDBJ databases">
        <authorList>
            <person name="Kallberg Y."/>
            <person name="Tangrot J."/>
            <person name="Rosling A."/>
        </authorList>
    </citation>
    <scope>NUCLEOTIDE SEQUENCE</scope>
    <source>
        <strain evidence="1">CL356</strain>
    </source>
</reference>
<gene>
    <name evidence="1" type="ORF">ACOLOM_LOCUS8617</name>
</gene>
<keyword evidence="2" id="KW-1185">Reference proteome</keyword>
<name>A0ACA9NQT6_9GLOM</name>
<dbReference type="Proteomes" id="UP000789525">
    <property type="component" value="Unassembled WGS sequence"/>
</dbReference>
<protein>
    <submittedName>
        <fullName evidence="1">7718_t:CDS:1</fullName>
    </submittedName>
</protein>
<comment type="caution">
    <text evidence="1">The sequence shown here is derived from an EMBL/GenBank/DDBJ whole genome shotgun (WGS) entry which is preliminary data.</text>
</comment>
<proteinExistence type="predicted"/>
<feature type="non-terminal residue" evidence="1">
    <location>
        <position position="1"/>
    </location>
</feature>